<accession>A0A2H3BLH1</accession>
<feature type="domain" description="C3H1-type" evidence="8">
    <location>
        <begin position="494"/>
        <end position="521"/>
    </location>
</feature>
<dbReference type="PANTHER" id="PTHR46423:SF1">
    <property type="entry name" value="RNA POLYMERASE II-ASSOCIATED PROTEIN 3"/>
    <property type="match status" value="1"/>
</dbReference>
<evidence type="ECO:0000259" key="8">
    <source>
        <dbReference type="PROSITE" id="PS50103"/>
    </source>
</evidence>
<evidence type="ECO:0000313" key="10">
    <source>
        <dbReference type="Proteomes" id="UP000218334"/>
    </source>
</evidence>
<name>A0A2H3BLH1_9AGAR</name>
<dbReference type="Gene3D" id="1.25.40.10">
    <property type="entry name" value="Tetratricopeptide repeat domain"/>
    <property type="match status" value="1"/>
</dbReference>
<dbReference type="Gene3D" id="3.30.1370.210">
    <property type="match status" value="1"/>
</dbReference>
<dbReference type="PROSITE" id="PS50103">
    <property type="entry name" value="ZF_C3H1"/>
    <property type="match status" value="2"/>
</dbReference>
<keyword evidence="2 6" id="KW-0863">Zinc-finger</keyword>
<feature type="region of interest" description="Disordered" evidence="7">
    <location>
        <begin position="280"/>
        <end position="331"/>
    </location>
</feature>
<evidence type="ECO:0000256" key="2">
    <source>
        <dbReference type="ARBA" id="ARBA00022771"/>
    </source>
</evidence>
<dbReference type="STRING" id="1076256.A0A2H3BLH1"/>
<keyword evidence="1 6" id="KW-0479">Metal-binding</keyword>
<dbReference type="InterPro" id="IPR036855">
    <property type="entry name" value="Znf_CCCH_sf"/>
</dbReference>
<evidence type="ECO:0000256" key="5">
    <source>
        <dbReference type="PROSITE-ProRule" id="PRU00339"/>
    </source>
</evidence>
<evidence type="ECO:0000256" key="1">
    <source>
        <dbReference type="ARBA" id="ARBA00022723"/>
    </source>
</evidence>
<keyword evidence="10" id="KW-1185">Reference proteome</keyword>
<dbReference type="PROSITE" id="PS50293">
    <property type="entry name" value="TPR_REGION"/>
    <property type="match status" value="1"/>
</dbReference>
<proteinExistence type="predicted"/>
<dbReference type="SMART" id="SM00356">
    <property type="entry name" value="ZnF_C3H1"/>
    <property type="match status" value="2"/>
</dbReference>
<dbReference type="Pfam" id="PF13414">
    <property type="entry name" value="TPR_11"/>
    <property type="match status" value="1"/>
</dbReference>
<gene>
    <name evidence="9" type="ORF">ARMSODRAFT_918191</name>
</gene>
<feature type="region of interest" description="Disordered" evidence="7">
    <location>
        <begin position="440"/>
        <end position="500"/>
    </location>
</feature>
<dbReference type="InterPro" id="IPR019734">
    <property type="entry name" value="TPR_rpt"/>
</dbReference>
<dbReference type="SUPFAM" id="SSF48452">
    <property type="entry name" value="TPR-like"/>
    <property type="match status" value="1"/>
</dbReference>
<dbReference type="InterPro" id="IPR051966">
    <property type="entry name" value="RPAP3"/>
</dbReference>
<feature type="compositionally biased region" description="Acidic residues" evidence="7">
    <location>
        <begin position="451"/>
        <end position="475"/>
    </location>
</feature>
<feature type="zinc finger region" description="C3H1-type" evidence="6">
    <location>
        <begin position="494"/>
        <end position="521"/>
    </location>
</feature>
<organism evidence="9 10">
    <name type="scientific">Armillaria solidipes</name>
    <dbReference type="NCBI Taxonomy" id="1076256"/>
    <lineage>
        <taxon>Eukaryota</taxon>
        <taxon>Fungi</taxon>
        <taxon>Dikarya</taxon>
        <taxon>Basidiomycota</taxon>
        <taxon>Agaricomycotina</taxon>
        <taxon>Agaricomycetes</taxon>
        <taxon>Agaricomycetidae</taxon>
        <taxon>Agaricales</taxon>
        <taxon>Marasmiineae</taxon>
        <taxon>Physalacriaceae</taxon>
        <taxon>Armillaria</taxon>
    </lineage>
</organism>
<feature type="compositionally biased region" description="Basic and acidic residues" evidence="7">
    <location>
        <begin position="298"/>
        <end position="331"/>
    </location>
</feature>
<dbReference type="PANTHER" id="PTHR46423">
    <property type="entry name" value="RNA POLYMERASE II-ASSOCIATED PROTEIN 3"/>
    <property type="match status" value="1"/>
</dbReference>
<dbReference type="InterPro" id="IPR000571">
    <property type="entry name" value="Znf_CCCH"/>
</dbReference>
<dbReference type="Proteomes" id="UP000218334">
    <property type="component" value="Unassembled WGS sequence"/>
</dbReference>
<dbReference type="InterPro" id="IPR011990">
    <property type="entry name" value="TPR-like_helical_dom_sf"/>
</dbReference>
<feature type="zinc finger region" description="C3H1-type" evidence="6">
    <location>
        <begin position="528"/>
        <end position="555"/>
    </location>
</feature>
<keyword evidence="3 5" id="KW-0802">TPR repeat</keyword>
<evidence type="ECO:0000256" key="4">
    <source>
        <dbReference type="ARBA" id="ARBA00022833"/>
    </source>
</evidence>
<dbReference type="GO" id="GO:0008270">
    <property type="term" value="F:zinc ion binding"/>
    <property type="evidence" value="ECO:0007669"/>
    <property type="project" value="UniProtKB-KW"/>
</dbReference>
<dbReference type="SUPFAM" id="SSF90229">
    <property type="entry name" value="CCCH zinc finger"/>
    <property type="match status" value="1"/>
</dbReference>
<dbReference type="SMART" id="SM00028">
    <property type="entry name" value="TPR"/>
    <property type="match status" value="3"/>
</dbReference>
<evidence type="ECO:0000313" key="9">
    <source>
        <dbReference type="EMBL" id="PBK64713.1"/>
    </source>
</evidence>
<protein>
    <recommendedName>
        <fullName evidence="8">C3H1-type domain-containing protein</fullName>
    </recommendedName>
</protein>
<evidence type="ECO:0000256" key="3">
    <source>
        <dbReference type="ARBA" id="ARBA00022803"/>
    </source>
</evidence>
<dbReference type="EMBL" id="KZ293450">
    <property type="protein sequence ID" value="PBK64713.1"/>
    <property type="molecule type" value="Genomic_DNA"/>
</dbReference>
<evidence type="ECO:0000256" key="7">
    <source>
        <dbReference type="SAM" id="MobiDB-lite"/>
    </source>
</evidence>
<dbReference type="PROSITE" id="PS50005">
    <property type="entry name" value="TPR"/>
    <property type="match status" value="1"/>
</dbReference>
<keyword evidence="4 6" id="KW-0862">Zinc</keyword>
<dbReference type="GO" id="GO:0101031">
    <property type="term" value="C:protein folding chaperone complex"/>
    <property type="evidence" value="ECO:0007669"/>
    <property type="project" value="TreeGrafter"/>
</dbReference>
<reference evidence="10" key="1">
    <citation type="journal article" date="2017" name="Nat. Ecol. Evol.">
        <title>Genome expansion and lineage-specific genetic innovations in the forest pathogenic fungi Armillaria.</title>
        <authorList>
            <person name="Sipos G."/>
            <person name="Prasanna A.N."/>
            <person name="Walter M.C."/>
            <person name="O'Connor E."/>
            <person name="Balint B."/>
            <person name="Krizsan K."/>
            <person name="Kiss B."/>
            <person name="Hess J."/>
            <person name="Varga T."/>
            <person name="Slot J."/>
            <person name="Riley R."/>
            <person name="Boka B."/>
            <person name="Rigling D."/>
            <person name="Barry K."/>
            <person name="Lee J."/>
            <person name="Mihaltcheva S."/>
            <person name="LaButti K."/>
            <person name="Lipzen A."/>
            <person name="Waldron R."/>
            <person name="Moloney N.M."/>
            <person name="Sperisen C."/>
            <person name="Kredics L."/>
            <person name="Vagvoelgyi C."/>
            <person name="Patrignani A."/>
            <person name="Fitzpatrick D."/>
            <person name="Nagy I."/>
            <person name="Doyle S."/>
            <person name="Anderson J.B."/>
            <person name="Grigoriev I.V."/>
            <person name="Gueldener U."/>
            <person name="Muensterkoetter M."/>
            <person name="Nagy L.G."/>
        </authorList>
    </citation>
    <scope>NUCLEOTIDE SEQUENCE [LARGE SCALE GENOMIC DNA]</scope>
    <source>
        <strain evidence="10">28-4</strain>
    </source>
</reference>
<dbReference type="AlphaFoldDB" id="A0A2H3BLH1"/>
<feature type="domain" description="C3H1-type" evidence="8">
    <location>
        <begin position="528"/>
        <end position="555"/>
    </location>
</feature>
<feature type="repeat" description="TPR" evidence="5">
    <location>
        <begin position="325"/>
        <end position="358"/>
    </location>
</feature>
<evidence type="ECO:0000256" key="6">
    <source>
        <dbReference type="PROSITE-ProRule" id="PRU00723"/>
    </source>
</evidence>
<sequence length="615" mass="69132">MTTTRPSVLVLALLQERVLYPNFAQLMESMAICATVTQVETKGEFARIMKLSPPTVVVAIDAGISRPDNAIILSQLLQYTREGGITICCCNFSNHIDPATARSFFAAWGLPWGLGSYFRTTVQLNRAATGVSLEGLPESYSLKALSLLNVARKHRMYAPSLSSRVESKVFGPNEIPVDINETPCAYGPVGRGWFGYVGDVNNEDGSTQVVMAMARSLPQSAVVPDRTDRTAGFSISLNGRPAETQPMDDPDQIVMFTDTIRKAGEIDFISGHRMGRAREQIRGVPVPQPSASSSSSRTHTDNPPRPREDEVRARAVERTEKSKQGDAYKEQGNKYFSQGKYQEAIEQYKKAIDVHGPQPIYNTNIAVAYLKLHMCQEAEEYCDEALKYDPRSIKARYRRGIARRDMFAFKSAMEDFRACVKLAPHDSQFKKEIAQTRQECDQRRAAGIPDQYEEEGCDPQYIDDDDDDDDDDDSFDPPLNYPGKPLQSDPDKHEGNGQPCRAYNHDGCSQGSKCRFRHSPEDHTTRDELGRNVCNFWLADACTSGSQCAYSHSKEYLPENGWWNEKGSDDMKSIMRDLSRIRNMTPGEQREFDCRYEMGLPPLGYDSYDDDDDDY</sequence>